<organism evidence="1 2">
    <name type="scientific">Methylomonas methanica</name>
    <dbReference type="NCBI Taxonomy" id="421"/>
    <lineage>
        <taxon>Bacteria</taxon>
        <taxon>Pseudomonadati</taxon>
        <taxon>Pseudomonadota</taxon>
        <taxon>Gammaproteobacteria</taxon>
        <taxon>Methylococcales</taxon>
        <taxon>Methylococcaceae</taxon>
        <taxon>Methylomonas</taxon>
    </lineage>
</organism>
<evidence type="ECO:0000313" key="2">
    <source>
        <dbReference type="Proteomes" id="UP000078090"/>
    </source>
</evidence>
<proteinExistence type="predicted"/>
<accession>A0A177MQA2</accession>
<gene>
    <name evidence="1" type="ORF">A1332_09445</name>
</gene>
<dbReference type="AlphaFoldDB" id="A0A177MQA2"/>
<evidence type="ECO:0000313" key="1">
    <source>
        <dbReference type="EMBL" id="OAI07090.1"/>
    </source>
</evidence>
<name>A0A177MQA2_METMH</name>
<dbReference type="EMBL" id="LUUG01000052">
    <property type="protein sequence ID" value="OAI07090.1"/>
    <property type="molecule type" value="Genomic_DNA"/>
</dbReference>
<dbReference type="Proteomes" id="UP000078090">
    <property type="component" value="Unassembled WGS sequence"/>
</dbReference>
<reference evidence="1 2" key="1">
    <citation type="submission" date="2016-03" db="EMBL/GenBank/DDBJ databases">
        <authorList>
            <person name="Ploux O."/>
        </authorList>
    </citation>
    <scope>NUCLEOTIDE SEQUENCE [LARGE SCALE GENOMIC DNA]</scope>
    <source>
        <strain evidence="1 2">R-45363</strain>
    </source>
</reference>
<sequence>MRTTVDLEDDVLAAAKEIARIQNVAVGRVISRLMREALMGTQRSREVANAEGKTIGGFRPFAARGVLVTNDQVNELRDTEGV</sequence>
<protein>
    <recommendedName>
        <fullName evidence="3">Antitoxin</fullName>
    </recommendedName>
</protein>
<evidence type="ECO:0008006" key="3">
    <source>
        <dbReference type="Google" id="ProtNLM"/>
    </source>
</evidence>
<dbReference type="RefSeq" id="WP_064007664.1">
    <property type="nucleotide sequence ID" value="NZ_LUUG01000052.1"/>
</dbReference>
<comment type="caution">
    <text evidence="1">The sequence shown here is derived from an EMBL/GenBank/DDBJ whole genome shotgun (WGS) entry which is preliminary data.</text>
</comment>
<dbReference type="OrthoDB" id="9813767at2"/>